<dbReference type="AlphaFoldDB" id="A0A0B0MHG7"/>
<sequence length="66" mass="7531">MSGTWSRNENSYKTIFGIWHRCEIACKATFGTWRWHLIVCMIIPSILSIPNGSTGSSRVCQRNVEV</sequence>
<dbReference type="GO" id="GO:0016740">
    <property type="term" value="F:transferase activity"/>
    <property type="evidence" value="ECO:0007669"/>
    <property type="project" value="UniProtKB-KW"/>
</dbReference>
<proteinExistence type="predicted"/>
<dbReference type="EMBL" id="JRRC01036246">
    <property type="protein sequence ID" value="KHF98330.1"/>
    <property type="molecule type" value="Genomic_DNA"/>
</dbReference>
<evidence type="ECO:0000313" key="2">
    <source>
        <dbReference type="Proteomes" id="UP000032142"/>
    </source>
</evidence>
<evidence type="ECO:0000313" key="1">
    <source>
        <dbReference type="EMBL" id="KHF98330.1"/>
    </source>
</evidence>
<reference evidence="2" key="1">
    <citation type="submission" date="2014-09" db="EMBL/GenBank/DDBJ databases">
        <authorList>
            <person name="Mudge J."/>
            <person name="Ramaraj T."/>
            <person name="Lindquist I.E."/>
            <person name="Bharti A.K."/>
            <person name="Sundararajan A."/>
            <person name="Cameron C.T."/>
            <person name="Woodward J.E."/>
            <person name="May G.D."/>
            <person name="Brubaker C."/>
            <person name="Broadhvest J."/>
            <person name="Wilkins T.A."/>
        </authorList>
    </citation>
    <scope>NUCLEOTIDE SEQUENCE</scope>
    <source>
        <strain evidence="2">cv. AKA8401</strain>
    </source>
</reference>
<keyword evidence="1" id="KW-0808">Transferase</keyword>
<name>A0A0B0MHG7_GOSAR</name>
<comment type="caution">
    <text evidence="1">The sequence shown here is derived from an EMBL/GenBank/DDBJ whole genome shotgun (WGS) entry which is preliminary data.</text>
</comment>
<organism evidence="1 2">
    <name type="scientific">Gossypium arboreum</name>
    <name type="common">Tree cotton</name>
    <name type="synonym">Gossypium nanking</name>
    <dbReference type="NCBI Taxonomy" id="29729"/>
    <lineage>
        <taxon>Eukaryota</taxon>
        <taxon>Viridiplantae</taxon>
        <taxon>Streptophyta</taxon>
        <taxon>Embryophyta</taxon>
        <taxon>Tracheophyta</taxon>
        <taxon>Spermatophyta</taxon>
        <taxon>Magnoliopsida</taxon>
        <taxon>eudicotyledons</taxon>
        <taxon>Gunneridae</taxon>
        <taxon>Pentapetalae</taxon>
        <taxon>rosids</taxon>
        <taxon>malvids</taxon>
        <taxon>Malvales</taxon>
        <taxon>Malvaceae</taxon>
        <taxon>Malvoideae</taxon>
        <taxon>Gossypium</taxon>
    </lineage>
</organism>
<protein>
    <submittedName>
        <fullName evidence="1">N-acetylglucosamine-1-phosphotransferase subunit gamma</fullName>
    </submittedName>
</protein>
<gene>
    <name evidence="1" type="ORF">F383_37482</name>
</gene>
<dbReference type="Proteomes" id="UP000032142">
    <property type="component" value="Unassembled WGS sequence"/>
</dbReference>
<keyword evidence="2" id="KW-1185">Reference proteome</keyword>
<accession>A0A0B0MHG7</accession>